<proteinExistence type="inferred from homology"/>
<keyword evidence="3" id="KW-0238">DNA-binding</keyword>
<evidence type="ECO:0000259" key="5">
    <source>
        <dbReference type="PROSITE" id="PS50931"/>
    </source>
</evidence>
<dbReference type="RefSeq" id="WP_180154985.1">
    <property type="nucleotide sequence ID" value="NZ_JACCEM010000005.1"/>
</dbReference>
<dbReference type="InterPro" id="IPR036390">
    <property type="entry name" value="WH_DNA-bd_sf"/>
</dbReference>
<feature type="domain" description="HTH lysR-type" evidence="5">
    <location>
        <begin position="2"/>
        <end position="59"/>
    </location>
</feature>
<evidence type="ECO:0000313" key="6">
    <source>
        <dbReference type="EMBL" id="NYT49672.1"/>
    </source>
</evidence>
<name>A0A853G1B5_9BURK</name>
<dbReference type="PRINTS" id="PR00039">
    <property type="entry name" value="HTHLYSR"/>
</dbReference>
<accession>A0A853G1B5</accession>
<dbReference type="Gene3D" id="3.40.190.10">
    <property type="entry name" value="Periplasmic binding protein-like II"/>
    <property type="match status" value="2"/>
</dbReference>
<dbReference type="PROSITE" id="PS50931">
    <property type="entry name" value="HTH_LYSR"/>
    <property type="match status" value="1"/>
</dbReference>
<evidence type="ECO:0000313" key="7">
    <source>
        <dbReference type="Proteomes" id="UP000559809"/>
    </source>
</evidence>
<dbReference type="GO" id="GO:0032993">
    <property type="term" value="C:protein-DNA complex"/>
    <property type="evidence" value="ECO:0007669"/>
    <property type="project" value="TreeGrafter"/>
</dbReference>
<keyword evidence="4" id="KW-0804">Transcription</keyword>
<dbReference type="Gene3D" id="1.10.10.10">
    <property type="entry name" value="Winged helix-like DNA-binding domain superfamily/Winged helix DNA-binding domain"/>
    <property type="match status" value="1"/>
</dbReference>
<protein>
    <submittedName>
        <fullName evidence="6">LysR family transcriptional regulator</fullName>
    </submittedName>
</protein>
<comment type="caution">
    <text evidence="6">The sequence shown here is derived from an EMBL/GenBank/DDBJ whole genome shotgun (WGS) entry which is preliminary data.</text>
</comment>
<evidence type="ECO:0000256" key="4">
    <source>
        <dbReference type="ARBA" id="ARBA00023163"/>
    </source>
</evidence>
<dbReference type="Pfam" id="PF00126">
    <property type="entry name" value="HTH_1"/>
    <property type="match status" value="1"/>
</dbReference>
<evidence type="ECO:0000256" key="2">
    <source>
        <dbReference type="ARBA" id="ARBA00023015"/>
    </source>
</evidence>
<evidence type="ECO:0000256" key="1">
    <source>
        <dbReference type="ARBA" id="ARBA00009437"/>
    </source>
</evidence>
<dbReference type="SUPFAM" id="SSF46785">
    <property type="entry name" value="Winged helix' DNA-binding domain"/>
    <property type="match status" value="1"/>
</dbReference>
<dbReference type="GO" id="GO:0003700">
    <property type="term" value="F:DNA-binding transcription factor activity"/>
    <property type="evidence" value="ECO:0007669"/>
    <property type="project" value="InterPro"/>
</dbReference>
<reference evidence="6 7" key="1">
    <citation type="submission" date="2020-07" db="EMBL/GenBank/DDBJ databases">
        <title>Taxonomic revisions and descriptions of new bacterial species based on genomic comparisons in the high-G+C-content subgroup of the family Alcaligenaceae.</title>
        <authorList>
            <person name="Szabo A."/>
            <person name="Felfoldi T."/>
        </authorList>
    </citation>
    <scope>NUCLEOTIDE SEQUENCE [LARGE SCALE GENOMIC DNA]</scope>
    <source>
        <strain evidence="6 7">LMG 24012</strain>
    </source>
</reference>
<dbReference type="FunFam" id="1.10.10.10:FF:000001">
    <property type="entry name" value="LysR family transcriptional regulator"/>
    <property type="match status" value="1"/>
</dbReference>
<sequence>MIDIKRLRYFLAVAEEQHFSRAAERLGISQPPLSEHIQALERDLGTTLFHRTTRSVTLSEDGLIFLPHARRILADIDQCAEVIRNARWEKMHALRIGVLHAHAYTFLPQLLAAWVDTQKDARLSLVEHATQDQTSVVTAGHVDLSFVREPIHEEDLRVTRIFSEPYWIAMPQQWATRNRDAVSITELQNCPMIGFPSHHASGSTRALFRDMLIKHKVKTGDFLQVKTMHAALALVAAKQGFSPVPRSQHKLALYGVKYLPLEEPAPQLSVGIARKHQSSNPLVETFIDFCVRYFDDPHDAAAGPEAG</sequence>
<dbReference type="Pfam" id="PF03466">
    <property type="entry name" value="LysR_substrate"/>
    <property type="match status" value="1"/>
</dbReference>
<dbReference type="PANTHER" id="PTHR30346:SF0">
    <property type="entry name" value="HCA OPERON TRANSCRIPTIONAL ACTIVATOR HCAR"/>
    <property type="match status" value="1"/>
</dbReference>
<dbReference type="PANTHER" id="PTHR30346">
    <property type="entry name" value="TRANSCRIPTIONAL DUAL REGULATOR HCAR-RELATED"/>
    <property type="match status" value="1"/>
</dbReference>
<dbReference type="InterPro" id="IPR005119">
    <property type="entry name" value="LysR_subst-bd"/>
</dbReference>
<dbReference type="CDD" id="cd08414">
    <property type="entry name" value="PBP2_LTTR_aromatics_like"/>
    <property type="match status" value="1"/>
</dbReference>
<dbReference type="AlphaFoldDB" id="A0A853G1B5"/>
<organism evidence="6 7">
    <name type="scientific">Parapusillimonas granuli</name>
    <dbReference type="NCBI Taxonomy" id="380911"/>
    <lineage>
        <taxon>Bacteria</taxon>
        <taxon>Pseudomonadati</taxon>
        <taxon>Pseudomonadota</taxon>
        <taxon>Betaproteobacteria</taxon>
        <taxon>Burkholderiales</taxon>
        <taxon>Alcaligenaceae</taxon>
        <taxon>Parapusillimonas</taxon>
    </lineage>
</organism>
<dbReference type="Proteomes" id="UP000559809">
    <property type="component" value="Unassembled WGS sequence"/>
</dbReference>
<evidence type="ECO:0000256" key="3">
    <source>
        <dbReference type="ARBA" id="ARBA00023125"/>
    </source>
</evidence>
<dbReference type="InterPro" id="IPR036388">
    <property type="entry name" value="WH-like_DNA-bd_sf"/>
</dbReference>
<keyword evidence="7" id="KW-1185">Reference proteome</keyword>
<dbReference type="SUPFAM" id="SSF53850">
    <property type="entry name" value="Periplasmic binding protein-like II"/>
    <property type="match status" value="1"/>
</dbReference>
<dbReference type="EMBL" id="JACCEM010000005">
    <property type="protein sequence ID" value="NYT49672.1"/>
    <property type="molecule type" value="Genomic_DNA"/>
</dbReference>
<comment type="similarity">
    <text evidence="1">Belongs to the LysR transcriptional regulatory family.</text>
</comment>
<dbReference type="InterPro" id="IPR000847">
    <property type="entry name" value="LysR_HTH_N"/>
</dbReference>
<dbReference type="GO" id="GO:0003677">
    <property type="term" value="F:DNA binding"/>
    <property type="evidence" value="ECO:0007669"/>
    <property type="project" value="UniProtKB-KW"/>
</dbReference>
<gene>
    <name evidence="6" type="ORF">H0A72_10185</name>
</gene>
<keyword evidence="2" id="KW-0805">Transcription regulation</keyword>